<keyword evidence="1" id="KW-0812">Transmembrane</keyword>
<dbReference type="EMBL" id="JAVDYB010000001">
    <property type="protein sequence ID" value="MDR7273640.1"/>
    <property type="molecule type" value="Genomic_DNA"/>
</dbReference>
<dbReference type="AlphaFoldDB" id="A0AAE3YJM7"/>
<keyword evidence="1" id="KW-0472">Membrane</keyword>
<evidence type="ECO:0000313" key="2">
    <source>
        <dbReference type="EMBL" id="MDR7273640.1"/>
    </source>
</evidence>
<reference evidence="2" key="1">
    <citation type="submission" date="2023-07" db="EMBL/GenBank/DDBJ databases">
        <title>Sequencing the genomes of 1000 actinobacteria strains.</title>
        <authorList>
            <person name="Klenk H.-P."/>
        </authorList>
    </citation>
    <scope>NUCLEOTIDE SEQUENCE</scope>
    <source>
        <strain evidence="2">DSM 44707</strain>
    </source>
</reference>
<name>A0AAE3YJM7_9ACTN</name>
<feature type="transmembrane region" description="Helical" evidence="1">
    <location>
        <begin position="20"/>
        <end position="39"/>
    </location>
</feature>
<evidence type="ECO:0000313" key="3">
    <source>
        <dbReference type="Proteomes" id="UP001183643"/>
    </source>
</evidence>
<organism evidence="2 3">
    <name type="scientific">Catenuloplanes atrovinosus</name>
    <dbReference type="NCBI Taxonomy" id="137266"/>
    <lineage>
        <taxon>Bacteria</taxon>
        <taxon>Bacillati</taxon>
        <taxon>Actinomycetota</taxon>
        <taxon>Actinomycetes</taxon>
        <taxon>Micromonosporales</taxon>
        <taxon>Micromonosporaceae</taxon>
        <taxon>Catenuloplanes</taxon>
    </lineage>
</organism>
<comment type="caution">
    <text evidence="2">The sequence shown here is derived from an EMBL/GenBank/DDBJ whole genome shotgun (WGS) entry which is preliminary data.</text>
</comment>
<dbReference type="Proteomes" id="UP001183643">
    <property type="component" value="Unassembled WGS sequence"/>
</dbReference>
<sequence>MSTLLFLLATDDLPPGCRARVALVVLVLVLLVTSAALGFDILRQHRSGAGTGDS</sequence>
<keyword evidence="1" id="KW-1133">Transmembrane helix</keyword>
<evidence type="ECO:0000256" key="1">
    <source>
        <dbReference type="SAM" id="Phobius"/>
    </source>
</evidence>
<gene>
    <name evidence="2" type="ORF">J2S41_000418</name>
</gene>
<proteinExistence type="predicted"/>
<dbReference type="RefSeq" id="WP_310362285.1">
    <property type="nucleotide sequence ID" value="NZ_JAVDYB010000001.1"/>
</dbReference>
<protein>
    <submittedName>
        <fullName evidence="2">Uncharacterized protein</fullName>
    </submittedName>
</protein>
<accession>A0AAE3YJM7</accession>
<keyword evidence="3" id="KW-1185">Reference proteome</keyword>